<reference evidence="3 4" key="1">
    <citation type="submission" date="2016-10" db="EMBL/GenBank/DDBJ databases">
        <authorList>
            <person name="de Groot N.N."/>
        </authorList>
    </citation>
    <scope>NUCLEOTIDE SEQUENCE [LARGE SCALE GENOMIC DNA]</scope>
    <source>
        <strain evidence="3 4">CDM_5</strain>
    </source>
</reference>
<sequence>MSRRVLIPTYYYPPYGTVGIFRISKFIKYLPEFGWEPYVVTVRPEFHEGSESVQQFEAVHNSVERTIRTDVPLNTISKGAKHVFNSEPLHKNLNYALWLPKLYRTCVQAVDDLDIDVVLSSGGPFLPLVVLPLLQQKTGTPYVVDLRDPWTTEFQNIDRSPNPIRKLLAETAEPRVLKNASSVITVTNILKQQYSSRYPSISSSIDVIYNGYDPEDHADTGNVTRSDSTFEIVYPGSWYSKKHAEPFFSALSSVGEKRDIKLSHYGRRKDWVETLIQKYNLEEIVEQNGYCSRSDVFSGIESADAGLVISRNNNAVSTKTFDFMGADTPILGVCEDSGELSSVLSHAEHEYTASKNDTVAIERMLSRIYNEKPSSLQMNVDKFNVEKQSKTLSRILDSCRI</sequence>
<name>A0A1H7UZZ6_HALLR</name>
<gene>
    <name evidence="3" type="ORF">SAMN04488691_11549</name>
</gene>
<dbReference type="PANTHER" id="PTHR46401:SF2">
    <property type="entry name" value="GLYCOSYLTRANSFERASE WBBK-RELATED"/>
    <property type="match status" value="1"/>
</dbReference>
<dbReference type="EMBL" id="FOAD01000015">
    <property type="protein sequence ID" value="SEM02522.1"/>
    <property type="molecule type" value="Genomic_DNA"/>
</dbReference>
<organism evidence="3 4">
    <name type="scientific">Haloferax larsenii</name>
    <dbReference type="NCBI Taxonomy" id="302484"/>
    <lineage>
        <taxon>Archaea</taxon>
        <taxon>Methanobacteriati</taxon>
        <taxon>Methanobacteriota</taxon>
        <taxon>Stenosarchaea group</taxon>
        <taxon>Halobacteria</taxon>
        <taxon>Halobacteriales</taxon>
        <taxon>Haloferacaceae</taxon>
        <taxon>Haloferax</taxon>
    </lineage>
</organism>
<dbReference type="Pfam" id="PF13439">
    <property type="entry name" value="Glyco_transf_4"/>
    <property type="match status" value="1"/>
</dbReference>
<protein>
    <submittedName>
        <fullName evidence="3">Glycosyltransferase involved in cell wall bisynthesis</fullName>
    </submittedName>
</protein>
<dbReference type="InterPro" id="IPR028098">
    <property type="entry name" value="Glyco_trans_4-like_N"/>
</dbReference>
<proteinExistence type="predicted"/>
<dbReference type="RefSeq" id="WP_074796723.1">
    <property type="nucleotide sequence ID" value="NZ_FOAD01000015.1"/>
</dbReference>
<dbReference type="GO" id="GO:0016757">
    <property type="term" value="F:glycosyltransferase activity"/>
    <property type="evidence" value="ECO:0007669"/>
    <property type="project" value="TreeGrafter"/>
</dbReference>
<dbReference type="Gene3D" id="3.40.50.2000">
    <property type="entry name" value="Glycogen Phosphorylase B"/>
    <property type="match status" value="2"/>
</dbReference>
<evidence type="ECO:0000313" key="4">
    <source>
        <dbReference type="Proteomes" id="UP000183894"/>
    </source>
</evidence>
<dbReference type="SUPFAM" id="SSF53756">
    <property type="entry name" value="UDP-Glycosyltransferase/glycogen phosphorylase"/>
    <property type="match status" value="1"/>
</dbReference>
<accession>A0A1H7UZZ6</accession>
<dbReference type="PANTHER" id="PTHR46401">
    <property type="entry name" value="GLYCOSYLTRANSFERASE WBBK-RELATED"/>
    <property type="match status" value="1"/>
</dbReference>
<keyword evidence="1 3" id="KW-0808">Transferase</keyword>
<evidence type="ECO:0000256" key="1">
    <source>
        <dbReference type="ARBA" id="ARBA00022679"/>
    </source>
</evidence>
<dbReference type="OrthoDB" id="132546at2157"/>
<dbReference type="AlphaFoldDB" id="A0A1H7UZZ6"/>
<evidence type="ECO:0000259" key="2">
    <source>
        <dbReference type="Pfam" id="PF13439"/>
    </source>
</evidence>
<dbReference type="Proteomes" id="UP000183894">
    <property type="component" value="Unassembled WGS sequence"/>
</dbReference>
<evidence type="ECO:0000313" key="3">
    <source>
        <dbReference type="EMBL" id="SEM02522.1"/>
    </source>
</evidence>
<feature type="domain" description="Glycosyltransferase subfamily 4-like N-terminal" evidence="2">
    <location>
        <begin position="26"/>
        <end position="215"/>
    </location>
</feature>